<evidence type="ECO:0000313" key="3">
    <source>
        <dbReference type="EMBL" id="MEW2360893.1"/>
    </source>
</evidence>
<comment type="caution">
    <text evidence="3">The sequence shown here is derived from an EMBL/GenBank/DDBJ whole genome shotgun (WGS) entry which is preliminary data.</text>
</comment>
<dbReference type="EMBL" id="JBEYRS010000001">
    <property type="protein sequence ID" value="MEW2360893.1"/>
    <property type="molecule type" value="Genomic_DNA"/>
</dbReference>
<keyword evidence="4" id="KW-1185">Reference proteome</keyword>
<gene>
    <name evidence="3" type="ORF">AB0887_02805</name>
</gene>
<dbReference type="RefSeq" id="WP_359776572.1">
    <property type="nucleotide sequence ID" value="NZ_JBEYRR010000003.1"/>
</dbReference>
<evidence type="ECO:0000256" key="2">
    <source>
        <dbReference type="SAM" id="Phobius"/>
    </source>
</evidence>
<keyword evidence="2" id="KW-0812">Transmembrane</keyword>
<evidence type="ECO:0000256" key="1">
    <source>
        <dbReference type="SAM" id="MobiDB-lite"/>
    </source>
</evidence>
<evidence type="ECO:0000313" key="4">
    <source>
        <dbReference type="Proteomes" id="UP001553843"/>
    </source>
</evidence>
<feature type="region of interest" description="Disordered" evidence="1">
    <location>
        <begin position="69"/>
        <end position="88"/>
    </location>
</feature>
<dbReference type="Proteomes" id="UP001553843">
    <property type="component" value="Unassembled WGS sequence"/>
</dbReference>
<keyword evidence="2" id="KW-0472">Membrane</keyword>
<feature type="transmembrane region" description="Helical" evidence="2">
    <location>
        <begin position="36"/>
        <end position="53"/>
    </location>
</feature>
<sequence length="300" mass="30832">MTRTGDLLALGAAAGVIAGAAWLAAAADAGQRYEAGLVLGLVAGLSVALLRRFTRLPLGRRRPYTFALPRPAPDWRTPPPDPHGDPEALRPHAELRARLLSDAAALGGALRHSCALEPGLREELTAFATTASIQACNCVLHPAGDGPLGPDPAYDTAYALGELIAAVEFSRIGLRALEALVTGQPPVADPPCYFNPLHERGQARAVLAGTALAGAAEEVAVCHGCAQEPAPLLVPSAAGPVPYHESDAVDPRWRLLGYGAVVADSGAAMIAAAQDGFRAPPRSRGARADGAGKLGAKVSR</sequence>
<reference evidence="3 4" key="1">
    <citation type="submission" date="2024-06" db="EMBL/GenBank/DDBJ databases">
        <title>The Natural Products Discovery Center: Release of the First 8490 Sequenced Strains for Exploring Actinobacteria Biosynthetic Diversity.</title>
        <authorList>
            <person name="Kalkreuter E."/>
            <person name="Kautsar S.A."/>
            <person name="Yang D."/>
            <person name="Bader C.D."/>
            <person name="Teijaro C.N."/>
            <person name="Fluegel L."/>
            <person name="Davis C.M."/>
            <person name="Simpson J.R."/>
            <person name="Lauterbach L."/>
            <person name="Steele A.D."/>
            <person name="Gui C."/>
            <person name="Meng S."/>
            <person name="Li G."/>
            <person name="Viehrig K."/>
            <person name="Ye F."/>
            <person name="Su P."/>
            <person name="Kiefer A.F."/>
            <person name="Nichols A."/>
            <person name="Cepeda A.J."/>
            <person name="Yan W."/>
            <person name="Fan B."/>
            <person name="Jiang Y."/>
            <person name="Adhikari A."/>
            <person name="Zheng C.-J."/>
            <person name="Schuster L."/>
            <person name="Cowan T.M."/>
            <person name="Smanski M.J."/>
            <person name="Chevrette M.G."/>
            <person name="De Carvalho L.P.S."/>
            <person name="Shen B."/>
        </authorList>
    </citation>
    <scope>NUCLEOTIDE SEQUENCE [LARGE SCALE GENOMIC DNA]</scope>
    <source>
        <strain evidence="3 4">NPDC047833</strain>
    </source>
</reference>
<protein>
    <submittedName>
        <fullName evidence="3">Uncharacterized protein</fullName>
    </submittedName>
</protein>
<organism evidence="3 4">
    <name type="scientific">Streptomyces huasconensis</name>
    <dbReference type="NCBI Taxonomy" id="1854574"/>
    <lineage>
        <taxon>Bacteria</taxon>
        <taxon>Bacillati</taxon>
        <taxon>Actinomycetota</taxon>
        <taxon>Actinomycetes</taxon>
        <taxon>Kitasatosporales</taxon>
        <taxon>Streptomycetaceae</taxon>
        <taxon>Streptomyces</taxon>
    </lineage>
</organism>
<feature type="compositionally biased region" description="Pro residues" evidence="1">
    <location>
        <begin position="70"/>
        <end position="81"/>
    </location>
</feature>
<keyword evidence="2" id="KW-1133">Transmembrane helix</keyword>
<proteinExistence type="predicted"/>
<feature type="region of interest" description="Disordered" evidence="1">
    <location>
        <begin position="278"/>
        <end position="300"/>
    </location>
</feature>
<name>A0ABV3LN73_9ACTN</name>
<accession>A0ABV3LN73</accession>